<dbReference type="EC" id="3.2.1.39" evidence="4"/>
<feature type="compositionally biased region" description="Pro residues" evidence="6">
    <location>
        <begin position="380"/>
        <end position="395"/>
    </location>
</feature>
<feature type="chain" id="PRO_5026061316" description="glucan endo-1,3-beta-D-glucosidase" evidence="7">
    <location>
        <begin position="21"/>
        <end position="454"/>
    </location>
</feature>
<accession>A0A6G1IIV0</accession>
<dbReference type="InterPro" id="IPR050732">
    <property type="entry name" value="Beta-glucan_modifiers"/>
</dbReference>
<evidence type="ECO:0000313" key="9">
    <source>
        <dbReference type="Proteomes" id="UP000799291"/>
    </source>
</evidence>
<dbReference type="Proteomes" id="UP000799291">
    <property type="component" value="Unassembled WGS sequence"/>
</dbReference>
<evidence type="ECO:0000313" key="8">
    <source>
        <dbReference type="EMBL" id="KAF2678152.1"/>
    </source>
</evidence>
<organism evidence="8 9">
    <name type="scientific">Lentithecium fluviatile CBS 122367</name>
    <dbReference type="NCBI Taxonomy" id="1168545"/>
    <lineage>
        <taxon>Eukaryota</taxon>
        <taxon>Fungi</taxon>
        <taxon>Dikarya</taxon>
        <taxon>Ascomycota</taxon>
        <taxon>Pezizomycotina</taxon>
        <taxon>Dothideomycetes</taxon>
        <taxon>Pleosporomycetidae</taxon>
        <taxon>Pleosporales</taxon>
        <taxon>Massarineae</taxon>
        <taxon>Lentitheciaceae</taxon>
        <taxon>Lentithecium</taxon>
    </lineage>
</organism>
<evidence type="ECO:0000256" key="2">
    <source>
        <dbReference type="ARBA" id="ARBA00004196"/>
    </source>
</evidence>
<dbReference type="EMBL" id="MU005614">
    <property type="protein sequence ID" value="KAF2678152.1"/>
    <property type="molecule type" value="Genomic_DNA"/>
</dbReference>
<evidence type="ECO:0000256" key="3">
    <source>
        <dbReference type="ARBA" id="ARBA00008773"/>
    </source>
</evidence>
<comment type="similarity">
    <text evidence="3">Belongs to the glycosyl hydrolase 17 family.</text>
</comment>
<evidence type="ECO:0000256" key="6">
    <source>
        <dbReference type="SAM" id="MobiDB-lite"/>
    </source>
</evidence>
<keyword evidence="5 8" id="KW-0378">Hydrolase</keyword>
<dbReference type="GO" id="GO:0009986">
    <property type="term" value="C:cell surface"/>
    <property type="evidence" value="ECO:0007669"/>
    <property type="project" value="TreeGrafter"/>
</dbReference>
<feature type="non-terminal residue" evidence="8">
    <location>
        <position position="454"/>
    </location>
</feature>
<feature type="compositionally biased region" description="Low complexity" evidence="6">
    <location>
        <begin position="331"/>
        <end position="362"/>
    </location>
</feature>
<dbReference type="InterPro" id="IPR017853">
    <property type="entry name" value="GH"/>
</dbReference>
<evidence type="ECO:0000256" key="4">
    <source>
        <dbReference type="ARBA" id="ARBA00012780"/>
    </source>
</evidence>
<dbReference type="GO" id="GO:0009277">
    <property type="term" value="C:fungal-type cell wall"/>
    <property type="evidence" value="ECO:0007669"/>
    <property type="project" value="TreeGrafter"/>
</dbReference>
<feature type="compositionally biased region" description="Polar residues" evidence="6">
    <location>
        <begin position="434"/>
        <end position="454"/>
    </location>
</feature>
<reference evidence="8" key="1">
    <citation type="journal article" date="2020" name="Stud. Mycol.">
        <title>101 Dothideomycetes genomes: a test case for predicting lifestyles and emergence of pathogens.</title>
        <authorList>
            <person name="Haridas S."/>
            <person name="Albert R."/>
            <person name="Binder M."/>
            <person name="Bloem J."/>
            <person name="Labutti K."/>
            <person name="Salamov A."/>
            <person name="Andreopoulos B."/>
            <person name="Baker S."/>
            <person name="Barry K."/>
            <person name="Bills G."/>
            <person name="Bluhm B."/>
            <person name="Cannon C."/>
            <person name="Castanera R."/>
            <person name="Culley D."/>
            <person name="Daum C."/>
            <person name="Ezra D."/>
            <person name="Gonzalez J."/>
            <person name="Henrissat B."/>
            <person name="Kuo A."/>
            <person name="Liang C."/>
            <person name="Lipzen A."/>
            <person name="Lutzoni F."/>
            <person name="Magnuson J."/>
            <person name="Mondo S."/>
            <person name="Nolan M."/>
            <person name="Ohm R."/>
            <person name="Pangilinan J."/>
            <person name="Park H.-J."/>
            <person name="Ramirez L."/>
            <person name="Alfaro M."/>
            <person name="Sun H."/>
            <person name="Tritt A."/>
            <person name="Yoshinaga Y."/>
            <person name="Zwiers L.-H."/>
            <person name="Turgeon B."/>
            <person name="Goodwin S."/>
            <person name="Spatafora J."/>
            <person name="Crous P."/>
            <person name="Grigoriev I."/>
        </authorList>
    </citation>
    <scope>NUCLEOTIDE SEQUENCE</scope>
    <source>
        <strain evidence="8">CBS 122367</strain>
    </source>
</reference>
<gene>
    <name evidence="8" type="ORF">K458DRAFT_317799</name>
</gene>
<dbReference type="PANTHER" id="PTHR16631:SF13">
    <property type="entry name" value="GLUCAN ENDO-1,3-BETA-GLUCOSIDASE EGLC-RELATED"/>
    <property type="match status" value="1"/>
</dbReference>
<dbReference type="Gene3D" id="3.20.20.80">
    <property type="entry name" value="Glycosidases"/>
    <property type="match status" value="1"/>
</dbReference>
<dbReference type="AlphaFoldDB" id="A0A6G1IIV0"/>
<proteinExistence type="inferred from homology"/>
<dbReference type="PANTHER" id="PTHR16631">
    <property type="entry name" value="GLUCAN 1,3-BETA-GLUCOSIDASE"/>
    <property type="match status" value="1"/>
</dbReference>
<keyword evidence="7" id="KW-0732">Signal</keyword>
<dbReference type="GO" id="GO:0005576">
    <property type="term" value="C:extracellular region"/>
    <property type="evidence" value="ECO:0007669"/>
    <property type="project" value="TreeGrafter"/>
</dbReference>
<feature type="compositionally biased region" description="Pro residues" evidence="6">
    <location>
        <begin position="363"/>
        <end position="372"/>
    </location>
</feature>
<dbReference type="PRINTS" id="PR01217">
    <property type="entry name" value="PRICHEXTENSN"/>
</dbReference>
<sequence>MKLWSTILLAGHLLVPTATAVYTGFAYGAYWSEAEPKFKKDFVRQFNLAKNLPDVPVPFNSARLFQAGQWLKPDEPSEAFEAAIETKTTLLLGLWLSAIDTELVALDKAFEKHGQALAELVVGISVGNEDIYRSTLDCTLADPSNKTCTMAGTADQVMAKIMTVRAQFAQKPWWKFFKDPPPIGHTDVAKEAGLKGLDFTGTTIYPWWAGVPIEKAKDSFFGSLAGVQERAGNSTPVWITETGWSTTGPTNKTSVATVEAMQKYWTEVGCSIFGKYNVWWFELEKDSPDDKDWGIIDIPSQKPKIKDLSCPGMPRFSPSGTPSTPQPPAPSSSQASAPVSSSPPQSSTLATVPNPSASAQSSSPPPPAPPAPSSQALPLAPVPSPSMPAPAPSSPAPSSNAPAPVPSSPSLSWYSQLPTSAPPTPRFPAPASSLPPTVQGTAVPTPPSTLGAQT</sequence>
<evidence type="ECO:0000256" key="1">
    <source>
        <dbReference type="ARBA" id="ARBA00000382"/>
    </source>
</evidence>
<evidence type="ECO:0000256" key="5">
    <source>
        <dbReference type="ARBA" id="ARBA00022801"/>
    </source>
</evidence>
<feature type="compositionally biased region" description="Low complexity" evidence="6">
    <location>
        <begin position="396"/>
        <end position="412"/>
    </location>
</feature>
<name>A0A6G1IIV0_9PLEO</name>
<feature type="signal peptide" evidence="7">
    <location>
        <begin position="1"/>
        <end position="20"/>
    </location>
</feature>
<dbReference type="GO" id="GO:0042973">
    <property type="term" value="F:glucan endo-1,3-beta-D-glucosidase activity"/>
    <property type="evidence" value="ECO:0007669"/>
    <property type="project" value="UniProtKB-EC"/>
</dbReference>
<keyword evidence="9" id="KW-1185">Reference proteome</keyword>
<dbReference type="SUPFAM" id="SSF51445">
    <property type="entry name" value="(Trans)glycosidases"/>
    <property type="match status" value="1"/>
</dbReference>
<feature type="region of interest" description="Disordered" evidence="6">
    <location>
        <begin position="290"/>
        <end position="454"/>
    </location>
</feature>
<dbReference type="GO" id="GO:0071555">
    <property type="term" value="P:cell wall organization"/>
    <property type="evidence" value="ECO:0007669"/>
    <property type="project" value="TreeGrafter"/>
</dbReference>
<dbReference type="OrthoDB" id="77201at2759"/>
<comment type="catalytic activity">
    <reaction evidence="1">
        <text>Hydrolysis of (1-&gt;3)-beta-D-glucosidic linkages in (1-&gt;3)-beta-D-glucans.</text>
        <dbReference type="EC" id="3.2.1.39"/>
    </reaction>
</comment>
<evidence type="ECO:0000256" key="7">
    <source>
        <dbReference type="SAM" id="SignalP"/>
    </source>
</evidence>
<protein>
    <recommendedName>
        <fullName evidence="4">glucan endo-1,3-beta-D-glucosidase</fullName>
        <ecNumber evidence="4">3.2.1.39</ecNumber>
    </recommendedName>
</protein>
<comment type="subcellular location">
    <subcellularLocation>
        <location evidence="2">Cell envelope</location>
    </subcellularLocation>
</comment>